<gene>
    <name evidence="3" type="primary">thpR</name>
    <name evidence="3" type="ORF">J5Y05_22875</name>
</gene>
<dbReference type="GO" id="GO:0008664">
    <property type="term" value="F:RNA 2',3'-cyclic 3'-phosphodiesterase activity"/>
    <property type="evidence" value="ECO:0007669"/>
    <property type="project" value="UniProtKB-EC"/>
</dbReference>
<dbReference type="SUPFAM" id="SSF55144">
    <property type="entry name" value="LigT-like"/>
    <property type="match status" value="1"/>
</dbReference>
<dbReference type="EC" id="3.1.4.58" evidence="2"/>
<organism evidence="3 4">
    <name type="scientific">Streptomyces tagetis</name>
    <dbReference type="NCBI Taxonomy" id="2820809"/>
    <lineage>
        <taxon>Bacteria</taxon>
        <taxon>Bacillati</taxon>
        <taxon>Actinomycetota</taxon>
        <taxon>Actinomycetes</taxon>
        <taxon>Kitasatosporales</taxon>
        <taxon>Streptomycetaceae</taxon>
        <taxon>Streptomyces</taxon>
    </lineage>
</organism>
<sequence length="190" mass="20297">MRLFAAVLPSEGALRALAAEEAALRALPGANALRWTDRPSWHLTLAFYGEADEDTAGRLTERLDRAAHRTAPFALALGGGGHFGRGRTLWTGVRGDVRALRLLAGRAEAAGRRAGLPPGEHRPYRAHLTLARAPGPYDVGPYTEALAGFDGPAWTVTELVLMRSELPRSGVPGERPRYETVARSALGDAG</sequence>
<dbReference type="InterPro" id="IPR004175">
    <property type="entry name" value="RNA_CPDase"/>
</dbReference>
<protein>
    <recommendedName>
        <fullName evidence="2">RNA 2',3'-cyclic phosphodiesterase</fullName>
        <shortName evidence="2">RNA 2',3'-CPDase</shortName>
        <ecNumber evidence="2">3.1.4.58</ecNumber>
    </recommendedName>
</protein>
<dbReference type="HAMAP" id="MF_01940">
    <property type="entry name" value="RNA_CPDase"/>
    <property type="match status" value="1"/>
</dbReference>
<comment type="catalytic activity">
    <reaction evidence="2">
        <text>a 3'-end 2',3'-cyclophospho-ribonucleotide-RNA + H2O = a 3'-end 2'-phospho-ribonucleotide-RNA + H(+)</text>
        <dbReference type="Rhea" id="RHEA:11828"/>
        <dbReference type="Rhea" id="RHEA-COMP:10464"/>
        <dbReference type="Rhea" id="RHEA-COMP:17353"/>
        <dbReference type="ChEBI" id="CHEBI:15377"/>
        <dbReference type="ChEBI" id="CHEBI:15378"/>
        <dbReference type="ChEBI" id="CHEBI:83064"/>
        <dbReference type="ChEBI" id="CHEBI:173113"/>
        <dbReference type="EC" id="3.1.4.58"/>
    </reaction>
</comment>
<feature type="active site" description="Proton acceptor" evidence="2">
    <location>
        <position position="127"/>
    </location>
</feature>
<evidence type="ECO:0000313" key="3">
    <source>
        <dbReference type="EMBL" id="MBQ0829313.1"/>
    </source>
</evidence>
<evidence type="ECO:0000313" key="4">
    <source>
        <dbReference type="Proteomes" id="UP000677875"/>
    </source>
</evidence>
<dbReference type="Gene3D" id="3.90.1140.10">
    <property type="entry name" value="Cyclic phosphodiesterase"/>
    <property type="match status" value="1"/>
</dbReference>
<dbReference type="PANTHER" id="PTHR35561">
    <property type="entry name" value="RNA 2',3'-CYCLIC PHOSPHODIESTERASE"/>
    <property type="match status" value="1"/>
</dbReference>
<accession>A0A940XTG0</accession>
<dbReference type="NCBIfam" id="TIGR02258">
    <property type="entry name" value="2_5_ligase"/>
    <property type="match status" value="1"/>
</dbReference>
<dbReference type="AlphaFoldDB" id="A0A940XTG0"/>
<dbReference type="InterPro" id="IPR009097">
    <property type="entry name" value="Cyclic_Pdiesterase"/>
</dbReference>
<dbReference type="RefSeq" id="WP_210874938.1">
    <property type="nucleotide sequence ID" value="NZ_JAGPNL010000007.1"/>
</dbReference>
<proteinExistence type="inferred from homology"/>
<feature type="short sequence motif" description="HXTX 1" evidence="2">
    <location>
        <begin position="42"/>
        <end position="45"/>
    </location>
</feature>
<keyword evidence="4" id="KW-1185">Reference proteome</keyword>
<name>A0A940XTG0_9ACTN</name>
<keyword evidence="1 2" id="KW-0378">Hydrolase</keyword>
<comment type="caution">
    <text evidence="3">The sequence shown here is derived from an EMBL/GenBank/DDBJ whole genome shotgun (WGS) entry which is preliminary data.</text>
</comment>
<dbReference type="Proteomes" id="UP000677875">
    <property type="component" value="Unassembled WGS sequence"/>
</dbReference>
<dbReference type="EMBL" id="JAGPNL010000007">
    <property type="protein sequence ID" value="MBQ0829313.1"/>
    <property type="molecule type" value="Genomic_DNA"/>
</dbReference>
<comment type="similarity">
    <text evidence="2">Belongs to the 2H phosphoesterase superfamily. ThpR family.</text>
</comment>
<evidence type="ECO:0000256" key="1">
    <source>
        <dbReference type="ARBA" id="ARBA00022801"/>
    </source>
</evidence>
<evidence type="ECO:0000256" key="2">
    <source>
        <dbReference type="HAMAP-Rule" id="MF_01940"/>
    </source>
</evidence>
<feature type="short sequence motif" description="HXTX 2" evidence="2">
    <location>
        <begin position="127"/>
        <end position="130"/>
    </location>
</feature>
<comment type="function">
    <text evidence="2">Hydrolyzes RNA 2',3'-cyclic phosphodiester to an RNA 2'-phosphomonoester.</text>
</comment>
<dbReference type="PANTHER" id="PTHR35561:SF1">
    <property type="entry name" value="RNA 2',3'-CYCLIC PHOSPHODIESTERASE"/>
    <property type="match status" value="1"/>
</dbReference>
<feature type="active site" description="Proton donor" evidence="2">
    <location>
        <position position="42"/>
    </location>
</feature>
<dbReference type="Pfam" id="PF13563">
    <property type="entry name" value="2_5_RNA_ligase2"/>
    <property type="match status" value="1"/>
</dbReference>
<dbReference type="GO" id="GO:0004113">
    <property type="term" value="F:2',3'-cyclic-nucleotide 3'-phosphodiesterase activity"/>
    <property type="evidence" value="ECO:0007669"/>
    <property type="project" value="InterPro"/>
</dbReference>
<reference evidence="3" key="1">
    <citation type="submission" date="2021-04" db="EMBL/GenBank/DDBJ databases">
        <title>Genome seq and assembly of Streptomyces sp. RG38.</title>
        <authorList>
            <person name="Chhetri G."/>
        </authorList>
    </citation>
    <scope>NUCLEOTIDE SEQUENCE</scope>
    <source>
        <strain evidence="3">RG38</strain>
    </source>
</reference>